<evidence type="ECO:0000313" key="17">
    <source>
        <dbReference type="Proteomes" id="UP000002696"/>
    </source>
</evidence>
<evidence type="ECO:0000256" key="6">
    <source>
        <dbReference type="ARBA" id="ARBA00022605"/>
    </source>
</evidence>
<evidence type="ECO:0000256" key="13">
    <source>
        <dbReference type="PIRNR" id="PIRNR001365"/>
    </source>
</evidence>
<dbReference type="PIRSF" id="PIRSF001365">
    <property type="entry name" value="DHDPS"/>
    <property type="match status" value="1"/>
</dbReference>
<feature type="binding site" evidence="12 15">
    <location>
        <position position="48"/>
    </location>
    <ligand>
        <name>pyruvate</name>
        <dbReference type="ChEBI" id="CHEBI:15361"/>
    </ligand>
</feature>
<organism evidence="16 17">
    <name type="scientific">Brevundimonas subvibrioides (strain ATCC 15264 / DSM 4735 / LMG 14903 / NBRC 16000 / CB 81)</name>
    <name type="common">Caulobacter subvibrioides</name>
    <dbReference type="NCBI Taxonomy" id="633149"/>
    <lineage>
        <taxon>Bacteria</taxon>
        <taxon>Pseudomonadati</taxon>
        <taxon>Pseudomonadota</taxon>
        <taxon>Alphaproteobacteria</taxon>
        <taxon>Caulobacterales</taxon>
        <taxon>Caulobacteraceae</taxon>
        <taxon>Brevundimonas</taxon>
    </lineage>
</organism>
<feature type="active site" description="Proton donor/acceptor" evidence="12 14">
    <location>
        <position position="136"/>
    </location>
</feature>
<dbReference type="UniPathway" id="UPA00034">
    <property type="reaction ID" value="UER00017"/>
</dbReference>
<accession>D9QL09</accession>
<dbReference type="EMBL" id="CP002102">
    <property type="protein sequence ID" value="ADL01823.1"/>
    <property type="molecule type" value="Genomic_DNA"/>
</dbReference>
<comment type="pathway">
    <text evidence="2 12">Amino-acid biosynthesis; L-lysine biosynthesis via DAP pathway; (S)-tetrahydrodipicolinate from L-aspartate: step 3/4.</text>
</comment>
<dbReference type="InterPro" id="IPR013785">
    <property type="entry name" value="Aldolase_TIM"/>
</dbReference>
<evidence type="ECO:0000256" key="9">
    <source>
        <dbReference type="ARBA" id="ARBA00023239"/>
    </source>
</evidence>
<dbReference type="EC" id="4.3.3.7" evidence="4 12"/>
<dbReference type="HOGENOM" id="CLU_049343_7_1_5"/>
<dbReference type="Proteomes" id="UP000002696">
    <property type="component" value="Chromosome"/>
</dbReference>
<evidence type="ECO:0000256" key="3">
    <source>
        <dbReference type="ARBA" id="ARBA00007592"/>
    </source>
</evidence>
<dbReference type="AlphaFoldDB" id="D9QL09"/>
<dbReference type="RefSeq" id="WP_013269924.1">
    <property type="nucleotide sequence ID" value="NC_014375.1"/>
</dbReference>
<evidence type="ECO:0000256" key="5">
    <source>
        <dbReference type="ARBA" id="ARBA00022490"/>
    </source>
</evidence>
<dbReference type="InterPro" id="IPR002220">
    <property type="entry name" value="DapA-like"/>
</dbReference>
<keyword evidence="6 12" id="KW-0028">Amino-acid biosynthesis</keyword>
<name>D9QL09_BRESC</name>
<dbReference type="BioCyc" id="BSUB633149:G1GM8-2519-MONOMER"/>
<dbReference type="InParanoid" id="D9QL09"/>
<dbReference type="KEGG" id="bsb:Bresu_2515"/>
<dbReference type="PROSITE" id="PS00665">
    <property type="entry name" value="DHDPS_1"/>
    <property type="match status" value="1"/>
</dbReference>
<comment type="subcellular location">
    <subcellularLocation>
        <location evidence="12">Cytoplasm</location>
    </subcellularLocation>
</comment>
<evidence type="ECO:0000256" key="2">
    <source>
        <dbReference type="ARBA" id="ARBA00005120"/>
    </source>
</evidence>
<dbReference type="GO" id="GO:0005829">
    <property type="term" value="C:cytosol"/>
    <property type="evidence" value="ECO:0007669"/>
    <property type="project" value="TreeGrafter"/>
</dbReference>
<evidence type="ECO:0000256" key="11">
    <source>
        <dbReference type="ARBA" id="ARBA00047836"/>
    </source>
</evidence>
<dbReference type="CDD" id="cd00950">
    <property type="entry name" value="DHDPS"/>
    <property type="match status" value="1"/>
</dbReference>
<proteinExistence type="inferred from homology"/>
<comment type="caution">
    <text evidence="12">Was originally thought to be a dihydrodipicolinate synthase (DHDPS), catalyzing the condensation of (S)-aspartate-beta-semialdehyde [(S)-ASA] and pyruvate to dihydrodipicolinate (DHDP). However, it was shown in E.coli that the product of the enzymatic reaction is not dihydrodipicolinate but in fact (4S)-4-hydroxy-2,3,4,5-tetrahydro-(2S)-dipicolinic acid (HTPA), and that the consecutive dehydration reaction leading to DHDP is not spontaneous but catalyzed by DapB.</text>
</comment>
<evidence type="ECO:0000256" key="4">
    <source>
        <dbReference type="ARBA" id="ARBA00012086"/>
    </source>
</evidence>
<keyword evidence="5 12" id="KW-0963">Cytoplasm</keyword>
<feature type="site" description="Part of a proton relay during catalysis" evidence="12">
    <location>
        <position position="110"/>
    </location>
</feature>
<dbReference type="STRING" id="633149.Bresu_2515"/>
<sequence length="294" mass="30306">MTAPLFKGVITALITPLRDGNVDEAAFETLLERQIAAGVHGVVPMGTTGESASLSPDEHRRVVELCVRIAAGRVRVIAGAGSSSTDKAIEMVRHAKTVGADGALVVTPYYNRPSQAGLQAHFEAIADAVQLPVLLYNVPGRTGVDLADTTVAALAAHPNIVGIKDATGDMGRVSWMRASITGQFDLISGDDASFLGYVANGGHGVISVVSNVAPDAMVALYNAVQAGDLATARSWQDRLIGLHRGLFADASPSPTKYALGKLGFCGEEVRLPLVPTSGAARAVVDAALSAAGIS</sequence>
<dbReference type="GO" id="GO:0008840">
    <property type="term" value="F:4-hydroxy-tetrahydrodipicolinate synthase activity"/>
    <property type="evidence" value="ECO:0007669"/>
    <property type="project" value="UniProtKB-UniRule"/>
</dbReference>
<keyword evidence="8 12" id="KW-0457">Lysine biosynthesis</keyword>
<evidence type="ECO:0000313" key="16">
    <source>
        <dbReference type="EMBL" id="ADL01823.1"/>
    </source>
</evidence>
<dbReference type="OrthoDB" id="9782828at2"/>
<comment type="subunit">
    <text evidence="12">Homotetramer; dimer of dimers.</text>
</comment>
<dbReference type="eggNOG" id="COG0329">
    <property type="taxonomic scope" value="Bacteria"/>
</dbReference>
<feature type="active site" description="Schiff-base intermediate with substrate" evidence="12 14">
    <location>
        <position position="164"/>
    </location>
</feature>
<keyword evidence="9 12" id="KW-0456">Lyase</keyword>
<evidence type="ECO:0000256" key="7">
    <source>
        <dbReference type="ARBA" id="ARBA00022915"/>
    </source>
</evidence>
<dbReference type="HAMAP" id="MF_00418">
    <property type="entry name" value="DapA"/>
    <property type="match status" value="1"/>
</dbReference>
<evidence type="ECO:0000256" key="1">
    <source>
        <dbReference type="ARBA" id="ARBA00003294"/>
    </source>
</evidence>
<evidence type="ECO:0000256" key="8">
    <source>
        <dbReference type="ARBA" id="ARBA00023154"/>
    </source>
</evidence>
<protein>
    <recommendedName>
        <fullName evidence="4 12">4-hydroxy-tetrahydrodipicolinate synthase</fullName>
        <shortName evidence="12">HTPA synthase</shortName>
        <ecNumber evidence="4 12">4.3.3.7</ecNumber>
    </recommendedName>
</protein>
<dbReference type="InterPro" id="IPR005263">
    <property type="entry name" value="DapA"/>
</dbReference>
<dbReference type="GO" id="GO:0019877">
    <property type="term" value="P:diaminopimelate biosynthetic process"/>
    <property type="evidence" value="ECO:0007669"/>
    <property type="project" value="UniProtKB-UniRule"/>
</dbReference>
<comment type="catalytic activity">
    <reaction evidence="11 12">
        <text>L-aspartate 4-semialdehyde + pyruvate = (2S,4S)-4-hydroxy-2,3,4,5-tetrahydrodipicolinate + H2O + H(+)</text>
        <dbReference type="Rhea" id="RHEA:34171"/>
        <dbReference type="ChEBI" id="CHEBI:15361"/>
        <dbReference type="ChEBI" id="CHEBI:15377"/>
        <dbReference type="ChEBI" id="CHEBI:15378"/>
        <dbReference type="ChEBI" id="CHEBI:67139"/>
        <dbReference type="ChEBI" id="CHEBI:537519"/>
        <dbReference type="EC" id="4.3.3.7"/>
    </reaction>
</comment>
<dbReference type="PANTHER" id="PTHR12128">
    <property type="entry name" value="DIHYDRODIPICOLINATE SYNTHASE"/>
    <property type="match status" value="1"/>
</dbReference>
<gene>
    <name evidence="12" type="primary">dapA</name>
    <name evidence="16" type="ordered locus">Bresu_2515</name>
</gene>
<dbReference type="InterPro" id="IPR020624">
    <property type="entry name" value="Schiff_base-form_aldolases_CS"/>
</dbReference>
<keyword evidence="10 12" id="KW-0704">Schiff base</keyword>
<evidence type="ECO:0000256" key="10">
    <source>
        <dbReference type="ARBA" id="ARBA00023270"/>
    </source>
</evidence>
<comment type="function">
    <text evidence="1 12">Catalyzes the condensation of (S)-aspartate-beta-semialdehyde [(S)-ASA] and pyruvate to 4-hydroxy-tetrahydrodipicolinate (HTPA).</text>
</comment>
<comment type="similarity">
    <text evidence="3 12 13">Belongs to the DapA family.</text>
</comment>
<dbReference type="FunCoup" id="D9QL09">
    <property type="interactions" value="522"/>
</dbReference>
<evidence type="ECO:0000256" key="14">
    <source>
        <dbReference type="PIRSR" id="PIRSR001365-1"/>
    </source>
</evidence>
<dbReference type="GO" id="GO:0009089">
    <property type="term" value="P:lysine biosynthetic process via diaminopimelate"/>
    <property type="evidence" value="ECO:0007669"/>
    <property type="project" value="UniProtKB-UniRule"/>
</dbReference>
<evidence type="ECO:0000256" key="15">
    <source>
        <dbReference type="PIRSR" id="PIRSR001365-2"/>
    </source>
</evidence>
<dbReference type="PRINTS" id="PR00146">
    <property type="entry name" value="DHPICSNTHASE"/>
</dbReference>
<dbReference type="Gene3D" id="3.20.20.70">
    <property type="entry name" value="Aldolase class I"/>
    <property type="match status" value="1"/>
</dbReference>
<dbReference type="SUPFAM" id="SSF51569">
    <property type="entry name" value="Aldolase"/>
    <property type="match status" value="1"/>
</dbReference>
<dbReference type="InterPro" id="IPR020625">
    <property type="entry name" value="Schiff_base-form_aldolases_AS"/>
</dbReference>
<keyword evidence="7 12" id="KW-0220">Diaminopimelate biosynthesis</keyword>
<keyword evidence="17" id="KW-1185">Reference proteome</keyword>
<dbReference type="PANTHER" id="PTHR12128:SF66">
    <property type="entry name" value="4-HYDROXY-2-OXOGLUTARATE ALDOLASE, MITOCHONDRIAL"/>
    <property type="match status" value="1"/>
</dbReference>
<evidence type="ECO:0000256" key="12">
    <source>
        <dbReference type="HAMAP-Rule" id="MF_00418"/>
    </source>
</evidence>
<dbReference type="Pfam" id="PF00701">
    <property type="entry name" value="DHDPS"/>
    <property type="match status" value="1"/>
</dbReference>
<reference evidence="17" key="1">
    <citation type="journal article" date="2011" name="J. Bacteriol.">
        <title>Genome sequences of eight morphologically diverse alphaproteobacteria.</title>
        <authorList>
            <consortium name="US DOE Joint Genome Institute"/>
            <person name="Brown P.J."/>
            <person name="Kysela D.T."/>
            <person name="Buechlein A."/>
            <person name="Hemmerich C."/>
            <person name="Brun Y.V."/>
        </authorList>
    </citation>
    <scope>NUCLEOTIDE SEQUENCE [LARGE SCALE GENOMIC DNA]</scope>
    <source>
        <strain evidence="17">ATCC 15264 / DSM 4735 / LMG 14903 / NBRC 16000 / CB 81</strain>
    </source>
</reference>
<dbReference type="PROSITE" id="PS00666">
    <property type="entry name" value="DHDPS_2"/>
    <property type="match status" value="1"/>
</dbReference>
<feature type="binding site" evidence="12 15">
    <location>
        <position position="206"/>
    </location>
    <ligand>
        <name>pyruvate</name>
        <dbReference type="ChEBI" id="CHEBI:15361"/>
    </ligand>
</feature>
<dbReference type="NCBIfam" id="TIGR00674">
    <property type="entry name" value="dapA"/>
    <property type="match status" value="1"/>
</dbReference>
<feature type="site" description="Part of a proton relay during catalysis" evidence="12">
    <location>
        <position position="47"/>
    </location>
</feature>
<dbReference type="SMART" id="SM01130">
    <property type="entry name" value="DHDPS"/>
    <property type="match status" value="1"/>
</dbReference>